<accession>A0A7S1AV49</accession>
<reference evidence="1" key="1">
    <citation type="submission" date="2021-01" db="EMBL/GenBank/DDBJ databases">
        <authorList>
            <person name="Corre E."/>
            <person name="Pelletier E."/>
            <person name="Niang G."/>
            <person name="Scheremetjew M."/>
            <person name="Finn R."/>
            <person name="Kale V."/>
            <person name="Holt S."/>
            <person name="Cochrane G."/>
            <person name="Meng A."/>
            <person name="Brown T."/>
            <person name="Cohen L."/>
        </authorList>
    </citation>
    <scope>NUCLEOTIDE SEQUENCE</scope>
</reference>
<dbReference type="EMBL" id="HBFQ01056888">
    <property type="protein sequence ID" value="CAD8866021.1"/>
    <property type="molecule type" value="Transcribed_RNA"/>
</dbReference>
<proteinExistence type="predicted"/>
<dbReference type="AlphaFoldDB" id="A0A7S1AV49"/>
<sequence>MFNNSGRLSVARDLARVQKTSWTRVVGLAKTDRHCEPESARILKHGHMSIAKPDCDGDLLEPPCPTAATDLFERTLQRPLSWRCSSKKCQASLYRDPVLPVQVGELPGGSVISVQRYKDDTRDWRKLDTKSVEAHFQAIDKMFAELHEGFHGPSTRLYPVRERKPHDARDHEGLMTAIAVGTLQAIIEGSYWAPSFHHADRVVCDDIRVPMSRIFRTDGSIDGVRPRLEGPPELTLSHDMGPIDMCRAVASDPRKPRVALVRLTAIGDQYSGQPVLADFREAQLFLRTTYLHALQEMPRHLHGDPNLALEDAIVHTSDVSILRGPLSDGGAWLADPPRVDVIWAALRRHPRSDHQGQYARIAEKASVAETVDRIFSCAVMHDIDTLVFPPLGVGGASGCHHPAADAGDLLRKAILAHGQHITRVCVCQEHVGQLKHLWPTFAQAVETGRNPIEYRELVSLVASPYLRPGWKAPGLNAEGRFVHPS</sequence>
<evidence type="ECO:0000313" key="1">
    <source>
        <dbReference type="EMBL" id="CAD8866021.1"/>
    </source>
</evidence>
<organism evidence="1">
    <name type="scientific">Noctiluca scintillans</name>
    <name type="common">Sea sparkle</name>
    <name type="synonym">Red tide dinoflagellate</name>
    <dbReference type="NCBI Taxonomy" id="2966"/>
    <lineage>
        <taxon>Eukaryota</taxon>
        <taxon>Sar</taxon>
        <taxon>Alveolata</taxon>
        <taxon>Dinophyceae</taxon>
        <taxon>Noctilucales</taxon>
        <taxon>Noctilucaceae</taxon>
        <taxon>Noctiluca</taxon>
    </lineage>
</organism>
<evidence type="ECO:0008006" key="2">
    <source>
        <dbReference type="Google" id="ProtNLM"/>
    </source>
</evidence>
<gene>
    <name evidence="1" type="ORF">NSCI0253_LOCUS40376</name>
</gene>
<protein>
    <recommendedName>
        <fullName evidence="2">Macro domain-containing protein</fullName>
    </recommendedName>
</protein>
<name>A0A7S1AV49_NOCSC</name>
<dbReference type="Gene3D" id="3.40.220.10">
    <property type="entry name" value="Leucine Aminopeptidase, subunit E, domain 1"/>
    <property type="match status" value="1"/>
</dbReference>
<dbReference type="InterPro" id="IPR043472">
    <property type="entry name" value="Macro_dom-like"/>
</dbReference>